<reference evidence="1" key="1">
    <citation type="submission" date="2022-03" db="EMBL/GenBank/DDBJ databases">
        <authorList>
            <person name="Lindestad O."/>
        </authorList>
    </citation>
    <scope>NUCLEOTIDE SEQUENCE</scope>
</reference>
<protein>
    <submittedName>
        <fullName evidence="1">Jg2850 protein</fullName>
    </submittedName>
</protein>
<keyword evidence="2" id="KW-1185">Reference proteome</keyword>
<name>A0A8S4SGB8_9NEOP</name>
<evidence type="ECO:0000313" key="1">
    <source>
        <dbReference type="EMBL" id="CAH2267111.1"/>
    </source>
</evidence>
<organism evidence="1 2">
    <name type="scientific">Pararge aegeria aegeria</name>
    <dbReference type="NCBI Taxonomy" id="348720"/>
    <lineage>
        <taxon>Eukaryota</taxon>
        <taxon>Metazoa</taxon>
        <taxon>Ecdysozoa</taxon>
        <taxon>Arthropoda</taxon>
        <taxon>Hexapoda</taxon>
        <taxon>Insecta</taxon>
        <taxon>Pterygota</taxon>
        <taxon>Neoptera</taxon>
        <taxon>Endopterygota</taxon>
        <taxon>Lepidoptera</taxon>
        <taxon>Glossata</taxon>
        <taxon>Ditrysia</taxon>
        <taxon>Papilionoidea</taxon>
        <taxon>Nymphalidae</taxon>
        <taxon>Satyrinae</taxon>
        <taxon>Satyrini</taxon>
        <taxon>Parargina</taxon>
        <taxon>Pararge</taxon>
    </lineage>
</organism>
<gene>
    <name evidence="1" type="primary">jg2850</name>
    <name evidence="1" type="ORF">PAEG_LOCUS25686</name>
</gene>
<accession>A0A8S4SGB8</accession>
<dbReference type="AlphaFoldDB" id="A0A8S4SGB8"/>
<comment type="caution">
    <text evidence="1">The sequence shown here is derived from an EMBL/GenBank/DDBJ whole genome shotgun (WGS) entry which is preliminary data.</text>
</comment>
<dbReference type="Proteomes" id="UP000838756">
    <property type="component" value="Unassembled WGS sequence"/>
</dbReference>
<dbReference type="EMBL" id="CAKXAJ010026348">
    <property type="protein sequence ID" value="CAH2267111.1"/>
    <property type="molecule type" value="Genomic_DNA"/>
</dbReference>
<evidence type="ECO:0000313" key="2">
    <source>
        <dbReference type="Proteomes" id="UP000838756"/>
    </source>
</evidence>
<sequence length="104" mass="11651">MSDCDFRGVGFLGRVNKSYWVFQSRNPQYNPGSEIGGVFPCLGEHVKLTILRLISLRVGFGVQSDYDSEGIDIGPVFATSLVLFRVIRKSLWRLNTVSGKEKSH</sequence>
<proteinExistence type="predicted"/>